<comment type="caution">
    <text evidence="2">The sequence shown here is derived from an EMBL/GenBank/DDBJ whole genome shotgun (WGS) entry which is preliminary data.</text>
</comment>
<feature type="compositionally biased region" description="Basic and acidic residues" evidence="1">
    <location>
        <begin position="178"/>
        <end position="187"/>
    </location>
</feature>
<dbReference type="Gene3D" id="1.25.40.10">
    <property type="entry name" value="Tetratricopeptide repeat domain"/>
    <property type="match status" value="1"/>
</dbReference>
<dbReference type="EMBL" id="VSZQ01000093">
    <property type="protein sequence ID" value="TYR62731.1"/>
    <property type="molecule type" value="Genomic_DNA"/>
</dbReference>
<dbReference type="InterPro" id="IPR011990">
    <property type="entry name" value="TPR-like_helical_dom_sf"/>
</dbReference>
<proteinExistence type="predicted"/>
<keyword evidence="3" id="KW-1185">Reference proteome</keyword>
<evidence type="ECO:0000313" key="2">
    <source>
        <dbReference type="EMBL" id="TYR62731.1"/>
    </source>
</evidence>
<name>A0A5D4JB30_9ACTN</name>
<sequence length="601" mass="64494">MDGGSTAPTGTAASVQVDVNSGPSASYCGLQLALRELQDRGATFGTLPERYSSEWAELFPRSGGGEPKLAEIALAPSERRLHRESEQSYRILAVAAAALCEGGEELGRPLELHGVGGADLASLRGFMRAVEFAKTRRGPGILLDSPHLVRTPIGPEADFSAERLRCLRRMGVAVGPEDLRDGLRDDGPGSVDTTGATNAGREARLWSAAFGDGTAYDRLAAVLAGCRIGFFSSNWESMAALAVLGRELLSGFPDNGVEELLVAAREQDGQAEAIEFEPGILRTTDDVRAFLAKVLGVQATFRGCQGQALGYFRMMRAGERLSPEVRAQSHLYAALTLTKRMDHIADAVGELDQGFAALPGDAGDDDSVRRERGWLHNLRALTHFAQRELREAFGHEKQALACIEGLNDPSSIHLRINLFSNISVLQERAGRHEQAARTWSRFKEAAGSANAGFTKHHAYRAAGLALLNGERDAALEDLSKTLVCAAEFNDDFHETEVRLEVGTLVLNGGQRSEAAEHFERAAVGAARIGDPYRMALAQVGRAAAAGVAPGGETGALARLSLTQPERAARLAERVASGDAAEILPRVRTKLNRPFDLINFQE</sequence>
<protein>
    <recommendedName>
        <fullName evidence="4">Tetratricopeptide repeat protein</fullName>
    </recommendedName>
</protein>
<gene>
    <name evidence="2" type="ORF">FY004_18315</name>
</gene>
<evidence type="ECO:0008006" key="4">
    <source>
        <dbReference type="Google" id="ProtNLM"/>
    </source>
</evidence>
<evidence type="ECO:0000256" key="1">
    <source>
        <dbReference type="SAM" id="MobiDB-lite"/>
    </source>
</evidence>
<dbReference type="AlphaFoldDB" id="A0A5D4JB30"/>
<reference evidence="2 3" key="1">
    <citation type="submission" date="2019-08" db="EMBL/GenBank/DDBJ databases">
        <title>Draft genome for granaticin producer strain Streptomyces parvus C05.</title>
        <authorList>
            <person name="Gonzalez-Pimentel J.L."/>
        </authorList>
    </citation>
    <scope>NUCLEOTIDE SEQUENCE [LARGE SCALE GENOMIC DNA]</scope>
    <source>
        <strain evidence="2 3">C05</strain>
    </source>
</reference>
<dbReference type="Proteomes" id="UP000323242">
    <property type="component" value="Unassembled WGS sequence"/>
</dbReference>
<organism evidence="2 3">
    <name type="scientific">Streptomyces parvus</name>
    <dbReference type="NCBI Taxonomy" id="66428"/>
    <lineage>
        <taxon>Bacteria</taxon>
        <taxon>Bacillati</taxon>
        <taxon>Actinomycetota</taxon>
        <taxon>Actinomycetes</taxon>
        <taxon>Kitasatosporales</taxon>
        <taxon>Streptomycetaceae</taxon>
        <taxon>Streptomyces</taxon>
    </lineage>
</organism>
<accession>A0A5D4JB30</accession>
<evidence type="ECO:0000313" key="3">
    <source>
        <dbReference type="Proteomes" id="UP000323242"/>
    </source>
</evidence>
<dbReference type="SUPFAM" id="SSF48452">
    <property type="entry name" value="TPR-like"/>
    <property type="match status" value="1"/>
</dbReference>
<feature type="region of interest" description="Disordered" evidence="1">
    <location>
        <begin position="178"/>
        <end position="198"/>
    </location>
</feature>